<feature type="compositionally biased region" description="Acidic residues" evidence="1">
    <location>
        <begin position="505"/>
        <end position="516"/>
    </location>
</feature>
<protein>
    <submittedName>
        <fullName evidence="2">Uncharacterized protein</fullName>
    </submittedName>
</protein>
<gene>
    <name evidence="2" type="ORF">DB88DRAFT_540625</name>
</gene>
<reference evidence="2" key="1">
    <citation type="submission" date="2023-02" db="EMBL/GenBank/DDBJ databases">
        <title>Identification and recombinant expression of a fungal hydrolase from Papiliotrema laurentii that hydrolyzes apple cutin and clears colloidal polyester polyurethane.</title>
        <authorList>
            <consortium name="DOE Joint Genome Institute"/>
            <person name="Roman V.A."/>
            <person name="Bojanowski C."/>
            <person name="Crable B.R."/>
            <person name="Wagner D.N."/>
            <person name="Hung C.S."/>
            <person name="Nadeau L.J."/>
            <person name="Schratz L."/>
            <person name="Haridas S."/>
            <person name="Pangilinan J."/>
            <person name="Lipzen A."/>
            <person name="Na H."/>
            <person name="Yan M."/>
            <person name="Ng V."/>
            <person name="Grigoriev I.V."/>
            <person name="Spatafora J.W."/>
            <person name="Barlow D."/>
            <person name="Biffinger J."/>
            <person name="Kelley-Loughnane N."/>
            <person name="Varaljay V.A."/>
            <person name="Crookes-Goodson W.J."/>
        </authorList>
    </citation>
    <scope>NUCLEOTIDE SEQUENCE</scope>
    <source>
        <strain evidence="2">5307AH</strain>
    </source>
</reference>
<feature type="compositionally biased region" description="Polar residues" evidence="1">
    <location>
        <begin position="42"/>
        <end position="64"/>
    </location>
</feature>
<comment type="caution">
    <text evidence="2">The sequence shown here is derived from an EMBL/GenBank/DDBJ whole genome shotgun (WGS) entry which is preliminary data.</text>
</comment>
<evidence type="ECO:0000313" key="2">
    <source>
        <dbReference type="EMBL" id="KAK1923388.1"/>
    </source>
</evidence>
<dbReference type="PANTHER" id="PTHR43721:SF3">
    <property type="entry name" value="GTP-BINDING PROTEIN 2"/>
    <property type="match status" value="1"/>
</dbReference>
<organism evidence="2 3">
    <name type="scientific">Papiliotrema laurentii</name>
    <name type="common">Cryptococcus laurentii</name>
    <dbReference type="NCBI Taxonomy" id="5418"/>
    <lineage>
        <taxon>Eukaryota</taxon>
        <taxon>Fungi</taxon>
        <taxon>Dikarya</taxon>
        <taxon>Basidiomycota</taxon>
        <taxon>Agaricomycotina</taxon>
        <taxon>Tremellomycetes</taxon>
        <taxon>Tremellales</taxon>
        <taxon>Rhynchogastremaceae</taxon>
        <taxon>Papiliotrema</taxon>
    </lineage>
</organism>
<feature type="region of interest" description="Disordered" evidence="1">
    <location>
        <begin position="542"/>
        <end position="564"/>
    </location>
</feature>
<feature type="compositionally biased region" description="Low complexity" evidence="1">
    <location>
        <begin position="83"/>
        <end position="116"/>
    </location>
</feature>
<keyword evidence="3" id="KW-1185">Reference proteome</keyword>
<dbReference type="EMBL" id="JAODAN010000006">
    <property type="protein sequence ID" value="KAK1923388.1"/>
    <property type="molecule type" value="Genomic_DNA"/>
</dbReference>
<feature type="region of interest" description="Disordered" evidence="1">
    <location>
        <begin position="339"/>
        <end position="424"/>
    </location>
</feature>
<dbReference type="PANTHER" id="PTHR43721">
    <property type="entry name" value="ELONGATION FACTOR TU-RELATED"/>
    <property type="match status" value="1"/>
</dbReference>
<feature type="region of interest" description="Disordered" evidence="1">
    <location>
        <begin position="1"/>
        <end position="116"/>
    </location>
</feature>
<feature type="compositionally biased region" description="Basic and acidic residues" evidence="1">
    <location>
        <begin position="379"/>
        <end position="389"/>
    </location>
</feature>
<dbReference type="GO" id="GO:0003746">
    <property type="term" value="F:translation elongation factor activity"/>
    <property type="evidence" value="ECO:0007669"/>
    <property type="project" value="TreeGrafter"/>
</dbReference>
<feature type="compositionally biased region" description="Low complexity" evidence="1">
    <location>
        <begin position="542"/>
        <end position="560"/>
    </location>
</feature>
<name>A0AAD9CZP9_PAPLA</name>
<dbReference type="InterPro" id="IPR050055">
    <property type="entry name" value="EF-Tu_GTPase"/>
</dbReference>
<accession>A0AAD9CZP9</accession>
<feature type="region of interest" description="Disordered" evidence="1">
    <location>
        <begin position="624"/>
        <end position="656"/>
    </location>
</feature>
<feature type="region of interest" description="Disordered" evidence="1">
    <location>
        <begin position="133"/>
        <end position="154"/>
    </location>
</feature>
<evidence type="ECO:0000313" key="3">
    <source>
        <dbReference type="Proteomes" id="UP001182556"/>
    </source>
</evidence>
<sequence length="656" mass="71431">MILHQRRPPSTMVDKPLMPSVSPTIPIPLAATALPLGEPGSSPVSPLDMSQAQGQDETADQSVSGPVETPSRRPSPWHDLAHSLSTTSLTRRPSSSVPTPQQSTPSTCPSPPLSTSQALREWEARLAHPTSAYSRHTLVPPRSPASTTASPGLVPKLVPERDKEGHIEYKLKLIDPSPERFERLVTQMMWRLKQGKNEAIYELGLADDGTVIGLSRADMDASLRTLELMAGEVGATVIVLKEIVLTTPTTPSGLIDWNNPTMLRDDSPAGWVVPRLAPASIDSALDRVVVKKEKKKKKTWGRSGKRRERKAQWANGLSEAELAASKPRDLEKQIVFDMSQITDSDSEEDDLRILGGSDRSDDDVPPFQLDFDDTSSSSERNRVEIKDESVPVSPRVNRRRKGRPTQAVTEEEREERARKTSAKARKAMARREARRLDLLRGDGTSPPESLIAGWGMGMAPGVSESALIPPTTTSHYAPKRPSSLRLATPAPAHSPVHASEHDPETPSDDNPDDADIDLQDLLTLPLDSLSLSFADVQTVVTADPPSSASSSTEYATAWTSPRDETDSGVAYLTGEEKICVEALVVRKPVHEEEEWGWGGDDDGWGLSAEAYDYAQGGSIEELGDEPALYMGGENRVERVGRGSRSAGDEEDSWGFD</sequence>
<evidence type="ECO:0000256" key="1">
    <source>
        <dbReference type="SAM" id="MobiDB-lite"/>
    </source>
</evidence>
<proteinExistence type="predicted"/>
<dbReference type="AlphaFoldDB" id="A0AAD9CZP9"/>
<feature type="region of interest" description="Disordered" evidence="1">
    <location>
        <begin position="465"/>
        <end position="516"/>
    </location>
</feature>
<dbReference type="Proteomes" id="UP001182556">
    <property type="component" value="Unassembled WGS sequence"/>
</dbReference>